<dbReference type="EMBL" id="HBUF01430950">
    <property type="protein sequence ID" value="CAG6741921.1"/>
    <property type="molecule type" value="Transcribed_RNA"/>
</dbReference>
<feature type="transmembrane region" description="Helical" evidence="1">
    <location>
        <begin position="66"/>
        <end position="89"/>
    </location>
</feature>
<reference evidence="2" key="1">
    <citation type="submission" date="2021-05" db="EMBL/GenBank/DDBJ databases">
        <authorList>
            <person name="Alioto T."/>
            <person name="Alioto T."/>
            <person name="Gomez Garrido J."/>
        </authorList>
    </citation>
    <scope>NUCLEOTIDE SEQUENCE</scope>
</reference>
<protein>
    <submittedName>
        <fullName evidence="2">Uncharacterized protein</fullName>
    </submittedName>
</protein>
<keyword evidence="1" id="KW-1133">Transmembrane helix</keyword>
<keyword evidence="1" id="KW-0812">Transmembrane</keyword>
<sequence>MLMIGIPAAVKLTIFIISHDSSDDCHCHHLYTESCVLEIILLLDLFFSLLRLATTISKVHRREVKVVLKLTCAVLFLFFTFFLLCRILGNLIISRPNLISCKLQEKRYRDLSNPPVTFSKFS</sequence>
<evidence type="ECO:0000313" key="2">
    <source>
        <dbReference type="EMBL" id="CAG6741921.1"/>
    </source>
</evidence>
<organism evidence="2">
    <name type="scientific">Cacopsylla melanoneura</name>
    <dbReference type="NCBI Taxonomy" id="428564"/>
    <lineage>
        <taxon>Eukaryota</taxon>
        <taxon>Metazoa</taxon>
        <taxon>Ecdysozoa</taxon>
        <taxon>Arthropoda</taxon>
        <taxon>Hexapoda</taxon>
        <taxon>Insecta</taxon>
        <taxon>Pterygota</taxon>
        <taxon>Neoptera</taxon>
        <taxon>Paraneoptera</taxon>
        <taxon>Hemiptera</taxon>
        <taxon>Sternorrhyncha</taxon>
        <taxon>Psylloidea</taxon>
        <taxon>Psyllidae</taxon>
        <taxon>Psyllinae</taxon>
        <taxon>Cacopsylla</taxon>
    </lineage>
</organism>
<dbReference type="AlphaFoldDB" id="A0A8D8Z921"/>
<keyword evidence="1" id="KW-0472">Membrane</keyword>
<name>A0A8D8Z921_9HEMI</name>
<proteinExistence type="predicted"/>
<feature type="transmembrane region" description="Helical" evidence="1">
    <location>
        <begin position="36"/>
        <end position="54"/>
    </location>
</feature>
<accession>A0A8D8Z921</accession>
<evidence type="ECO:0000256" key="1">
    <source>
        <dbReference type="SAM" id="Phobius"/>
    </source>
</evidence>